<dbReference type="EMBL" id="JH597761">
    <property type="protein sequence ID" value="EHP71130.1"/>
    <property type="molecule type" value="Genomic_DNA"/>
</dbReference>
<evidence type="ECO:0000313" key="3">
    <source>
        <dbReference type="EMBL" id="EHP71130.1"/>
    </source>
</evidence>
<dbReference type="InterPro" id="IPR029058">
    <property type="entry name" value="AB_hydrolase_fold"/>
</dbReference>
<name>H2C539_9CREN</name>
<dbReference type="HOGENOM" id="CLU_482043_0_0_2"/>
<dbReference type="GO" id="GO:0006508">
    <property type="term" value="P:proteolysis"/>
    <property type="evidence" value="ECO:0007669"/>
    <property type="project" value="InterPro"/>
</dbReference>
<keyword evidence="3" id="KW-0645">Protease</keyword>
<dbReference type="OrthoDB" id="31240at2157"/>
<accession>H2C539</accession>
<feature type="domain" description="Peptidase S9 prolyl oligopeptidase catalytic" evidence="2">
    <location>
        <begin position="337"/>
        <end position="534"/>
    </location>
</feature>
<dbReference type="GO" id="GO:0004252">
    <property type="term" value="F:serine-type endopeptidase activity"/>
    <property type="evidence" value="ECO:0007669"/>
    <property type="project" value="TreeGrafter"/>
</dbReference>
<dbReference type="Proteomes" id="UP000003980">
    <property type="component" value="Unassembled WGS sequence"/>
</dbReference>
<reference evidence="3 4" key="1">
    <citation type="submission" date="2012-01" db="EMBL/GenBank/DDBJ databases">
        <title>Improved High-Quality Draft sequence of Metallosphaera yellowstonensis MK1.</title>
        <authorList>
            <consortium name="US DOE Joint Genome Institute"/>
            <person name="Lucas S."/>
            <person name="Han J."/>
            <person name="Cheng J.-F."/>
            <person name="Goodwin L."/>
            <person name="Pitluck S."/>
            <person name="Peters L."/>
            <person name="Teshima H."/>
            <person name="Detter J.C."/>
            <person name="Han C."/>
            <person name="Tapia R."/>
            <person name="Land M."/>
            <person name="Hauser L."/>
            <person name="Kyrpides N."/>
            <person name="Kozubal M."/>
            <person name="Macur R.E."/>
            <person name="Jay Z."/>
            <person name="Inskeep W."/>
            <person name="Woyke T."/>
        </authorList>
    </citation>
    <scope>NUCLEOTIDE SEQUENCE [LARGE SCALE GENOMIC DNA]</scope>
    <source>
        <strain evidence="3 4">MK1</strain>
    </source>
</reference>
<protein>
    <submittedName>
        <fullName evidence="3">Dipeptidyl aminopeptidase/acylaminoacyl peptidase</fullName>
    </submittedName>
</protein>
<dbReference type="eggNOG" id="arCOG01646">
    <property type="taxonomic scope" value="Archaea"/>
</dbReference>
<dbReference type="RefSeq" id="WP_009072284.1">
    <property type="nucleotide sequence ID" value="NZ_JH597761.1"/>
</dbReference>
<evidence type="ECO:0000313" key="4">
    <source>
        <dbReference type="Proteomes" id="UP000003980"/>
    </source>
</evidence>
<keyword evidence="3" id="KW-0031">Aminopeptidase</keyword>
<gene>
    <name evidence="3" type="ORF">MetMK1DRAFT_00016340</name>
</gene>
<keyword evidence="4" id="KW-1185">Reference proteome</keyword>
<dbReference type="AlphaFoldDB" id="H2C539"/>
<proteinExistence type="predicted"/>
<dbReference type="PANTHER" id="PTHR42776">
    <property type="entry name" value="SERINE PEPTIDASE S9 FAMILY MEMBER"/>
    <property type="match status" value="1"/>
</dbReference>
<dbReference type="Gene3D" id="2.120.10.30">
    <property type="entry name" value="TolB, C-terminal domain"/>
    <property type="match status" value="1"/>
</dbReference>
<dbReference type="STRING" id="671065.MetMK1DRAFT_00016340"/>
<dbReference type="SUPFAM" id="SSF53474">
    <property type="entry name" value="alpha/beta-Hydrolases"/>
    <property type="match status" value="1"/>
</dbReference>
<dbReference type="Pfam" id="PF00326">
    <property type="entry name" value="Peptidase_S9"/>
    <property type="match status" value="1"/>
</dbReference>
<organism evidence="3 4">
    <name type="scientific">Metallosphaera yellowstonensis MK1</name>
    <dbReference type="NCBI Taxonomy" id="671065"/>
    <lineage>
        <taxon>Archaea</taxon>
        <taxon>Thermoproteota</taxon>
        <taxon>Thermoprotei</taxon>
        <taxon>Sulfolobales</taxon>
        <taxon>Sulfolobaceae</taxon>
        <taxon>Metallosphaera</taxon>
    </lineage>
</organism>
<dbReference type="GO" id="GO:0004177">
    <property type="term" value="F:aminopeptidase activity"/>
    <property type="evidence" value="ECO:0007669"/>
    <property type="project" value="UniProtKB-KW"/>
</dbReference>
<dbReference type="Gene3D" id="3.40.50.1820">
    <property type="entry name" value="alpha/beta hydrolase"/>
    <property type="match status" value="1"/>
</dbReference>
<dbReference type="PANTHER" id="PTHR42776:SF27">
    <property type="entry name" value="DIPEPTIDYL PEPTIDASE FAMILY MEMBER 6"/>
    <property type="match status" value="1"/>
</dbReference>
<dbReference type="InterPro" id="IPR011042">
    <property type="entry name" value="6-blade_b-propeller_TolB-like"/>
</dbReference>
<keyword evidence="1" id="KW-0378">Hydrolase</keyword>
<dbReference type="InterPro" id="IPR001375">
    <property type="entry name" value="Peptidase_S9_cat"/>
</dbReference>
<evidence type="ECO:0000259" key="2">
    <source>
        <dbReference type="Pfam" id="PF00326"/>
    </source>
</evidence>
<dbReference type="SUPFAM" id="SSF69304">
    <property type="entry name" value="Tricorn protease N-terminal domain"/>
    <property type="match status" value="1"/>
</dbReference>
<sequence>MNLDFLRTTPVLDFDVKDGRLAYILWEEAPQAYIHGVGKIDLEEPETVHWVNGRLAIVADEKGKEVRSIYLYDQGVHPVLSDGYDNLNPHFLKEDRFYFVSNRDGKTLHLYLYDGGEIVKVSKGELPVSQVCVSPMGRWVAYSQGIYDDDIWIVDNKTGEERKLSFPNSEDLPASQQCFWGDYMLFLSNVNGFYDVGKLNLKDFTWDFVVKSELDKTEATVWRGNLVYTVNRKGDISLIHGEKEIIAEGEVRDLKVDNSLYFIHSSHERDWDLYRFDGKMERVTDSMRGVRGDFVRPQLISYDSEGVEVDALLYSRGKERMGVVYVHGGPDYECLNHFSPTIQLLLDEGFKVICPNYRGSTGRGRRFNHLNDRDLGGGDLRDVVRAADLLKVEKVAITGGSYGGYLTMMAVTKYPEKWCAAAAVVPFVNWFTEKEKEREVLRQYDEVKIGSDENILRDRSPIFFVDKIRAPLLLLAGENDPRCPAEETMQVIEKMKELGRKVEFKIYHDEGHGFTKRENYTDHVMRVVKFLTEQC</sequence>
<evidence type="ECO:0000256" key="1">
    <source>
        <dbReference type="ARBA" id="ARBA00022801"/>
    </source>
</evidence>